<dbReference type="InterPro" id="IPR004841">
    <property type="entry name" value="AA-permease/SLC12A_dom"/>
</dbReference>
<evidence type="ECO:0000256" key="6">
    <source>
        <dbReference type="ARBA" id="ARBA00022847"/>
    </source>
</evidence>
<dbReference type="PANTHER" id="PTHR11827:SF103">
    <property type="entry name" value="SODIUM CHLORIDE COTRANSPORTER 69, ISOFORM E"/>
    <property type="match status" value="1"/>
</dbReference>
<dbReference type="PANTHER" id="PTHR11827">
    <property type="entry name" value="SOLUTE CARRIER FAMILY 12, CATION COTRANSPORTERS"/>
    <property type="match status" value="1"/>
</dbReference>
<keyword evidence="9" id="KW-0915">Sodium</keyword>
<sequence length="1218" mass="134788">MSDTISFELGSAADRPPNRFQVNPVNGNSRKSQGSDGPGSGGGGVAGAGGVGQGHGHGQGGHADDGPHEVYRRLTNAEGELLEDDTFDATQMLNQHQPRQQRQSIKSSFRDKDKPSRFKDLQTTTRFQVDPQNEESDESNDSQEERELLENEYDTKYGKSFRHFTREALPRLDNYRNMMSIQAAYRPTLDELHNATLVGKNTHSLTRNQDPESGLLNGVLKFGWIKGVLVRCLLNIWGVMLFLRLSWVVGQAGVIEGFVLILTTTAVTTITALSMSAISTNGVIKGGGTYYMISRSLGPEFGGSIGLIFSLANAVACAMYVVGFCESMLAMMTTFDWKIVDAGVQDVRIIGCITILLLLIIVVVGMEWEAKAQIGLLIILLVAIGDFVIGSFIGPKSDLELAKGFLGYNATVFKNNLFADYRQEKSSGIQHDFFSVFAIFFPAATGILAGANISGDLKDPQKSIPKGTILAIVITTGTYLIMVLQCGATVARDATGNLTDVVNGSFAFLDCQPGECSFGLQNSFQVIELVSGFGPLIYAGCYAATLSSALASLVSAPKVFQALCKDELYPKIVWFAKGYGKNNEPVRGYVLTFIIASAFILIGELNLIAPLISNFFLAAYMLINFSTFHASLAKPVGWRPTFKYYNMWLSLLGSILCVAVMFLISWATALITFAAVLALYLIVAYRKPDVNWGSTTQAQTYKNALMSVQQLNNVEEHVKNYRPQILVLSGLPNTRPVLVDLAYMLTKNLSLMVCGHVLRGSSSQKYRTYLQERAGNWFRKHRVKGFYALVDGEDFESGTRALMQASGIGKLKPNIILMGYKTDWQTCDHKELDQYFNVMHKALDMYLSVAILRVPQGLDCSQLLGSQDGWRTISDVPRTLQPNESSGDLQAVDSSARNGLGGSIDSLSRNVSQEDRNRNQLVHSEQNSLKIVKLRFKQSLRRMRSWPGAASSTSDLSFIAGNQSKDVSGMPDPLDAKSANLVSNSLRKSKLKHDDPASLYRGPGGVELPKEVLADLTQFTRKRSHAVIDVWWLYDDGGLTLLLPYIISTRRTWQSCKLRVYALANKNSELEFEQRSMASLLSKFRIDYSDLTLIPDITKKPLETSTQFFNELIKDFVVTEKEGENGNSSRATLNEDDALITDDDLLAVQDKTNRYLRLREYLREQSTKSDLVVMTMPMPRKNIVSAPLYMAWLESLSRDMPPFLFVRGNQTSVLTFYS</sequence>
<comment type="similarity">
    <text evidence="2">Belongs to the SLC12A transporter family.</text>
</comment>
<evidence type="ECO:0000256" key="12">
    <source>
        <dbReference type="ARBA" id="ARBA00023180"/>
    </source>
</evidence>
<feature type="transmembrane region" description="Helical" evidence="16">
    <location>
        <begin position="433"/>
        <end position="455"/>
    </location>
</feature>
<feature type="transmembrane region" description="Helical" evidence="16">
    <location>
        <begin position="648"/>
        <end position="681"/>
    </location>
</feature>
<dbReference type="RefSeq" id="XP_016934521.3">
    <property type="nucleotide sequence ID" value="XM_017079032.4"/>
</dbReference>
<feature type="transmembrane region" description="Helical" evidence="16">
    <location>
        <begin position="228"/>
        <end position="247"/>
    </location>
</feature>
<evidence type="ECO:0000256" key="14">
    <source>
        <dbReference type="ARBA" id="ARBA00023214"/>
    </source>
</evidence>
<feature type="transmembrane region" description="Helical" evidence="16">
    <location>
        <begin position="374"/>
        <end position="393"/>
    </location>
</feature>
<dbReference type="NCBIfam" id="TIGR00930">
    <property type="entry name" value="2a30"/>
    <property type="match status" value="1"/>
</dbReference>
<reference evidence="20 21" key="1">
    <citation type="submission" date="2025-05" db="UniProtKB">
        <authorList>
            <consortium name="RefSeq"/>
        </authorList>
    </citation>
    <scope>IDENTIFICATION</scope>
</reference>
<keyword evidence="10" id="KW-0406">Ion transport</keyword>
<dbReference type="InterPro" id="IPR002443">
    <property type="entry name" value="SLC12A1/SLC12A2"/>
</dbReference>
<keyword evidence="5 16" id="KW-0812">Transmembrane</keyword>
<dbReference type="GO" id="GO:0016020">
    <property type="term" value="C:membrane"/>
    <property type="evidence" value="ECO:0007669"/>
    <property type="project" value="UniProtKB-SubCell"/>
</dbReference>
<feature type="compositionally biased region" description="Polar residues" evidence="15">
    <location>
        <begin position="880"/>
        <end position="897"/>
    </location>
</feature>
<feature type="region of interest" description="Disordered" evidence="15">
    <location>
        <begin position="876"/>
        <end position="920"/>
    </location>
</feature>
<keyword evidence="7" id="KW-0630">Potassium</keyword>
<evidence type="ECO:0000313" key="21">
    <source>
        <dbReference type="RefSeq" id="XP_016934521.3"/>
    </source>
</evidence>
<dbReference type="Pfam" id="PF00324">
    <property type="entry name" value="AA_permease"/>
    <property type="match status" value="1"/>
</dbReference>
<feature type="compositionally biased region" description="Gly residues" evidence="15">
    <location>
        <begin position="36"/>
        <end position="61"/>
    </location>
</feature>
<dbReference type="GeneID" id="108013269"/>
<evidence type="ECO:0000256" key="15">
    <source>
        <dbReference type="SAM" id="MobiDB-lite"/>
    </source>
</evidence>
<feature type="region of interest" description="Disordered" evidence="15">
    <location>
        <begin position="94"/>
        <end position="147"/>
    </location>
</feature>
<keyword evidence="3" id="KW-0813">Transport</keyword>
<feature type="compositionally biased region" description="Acidic residues" evidence="15">
    <location>
        <begin position="132"/>
        <end position="142"/>
    </location>
</feature>
<feature type="compositionally biased region" description="Polar residues" evidence="15">
    <location>
        <begin position="20"/>
        <end position="31"/>
    </location>
</feature>
<feature type="domain" description="Amino acid permease/ SLC12A" evidence="17">
    <location>
        <begin position="227"/>
        <end position="726"/>
    </location>
</feature>
<evidence type="ECO:0000256" key="10">
    <source>
        <dbReference type="ARBA" id="ARBA00023065"/>
    </source>
</evidence>
<feature type="transmembrane region" description="Helical" evidence="16">
    <location>
        <begin position="467"/>
        <end position="491"/>
    </location>
</feature>
<keyword evidence="6" id="KW-0769">Symport</keyword>
<dbReference type="AlphaFoldDB" id="A0AB39ZI33"/>
<feature type="compositionally biased region" description="Basic and acidic residues" evidence="15">
    <location>
        <begin position="108"/>
        <end position="120"/>
    </location>
</feature>
<dbReference type="GO" id="GO:0008511">
    <property type="term" value="F:sodium:potassium:chloride symporter activity"/>
    <property type="evidence" value="ECO:0007669"/>
    <property type="project" value="TreeGrafter"/>
</dbReference>
<dbReference type="GO" id="GO:0006884">
    <property type="term" value="P:cell volume homeostasis"/>
    <property type="evidence" value="ECO:0007669"/>
    <property type="project" value="TreeGrafter"/>
</dbReference>
<dbReference type="Gene3D" id="1.20.1740.10">
    <property type="entry name" value="Amino acid/polyamine transporter I"/>
    <property type="match status" value="1"/>
</dbReference>
<evidence type="ECO:0000256" key="2">
    <source>
        <dbReference type="ARBA" id="ARBA00010593"/>
    </source>
</evidence>
<evidence type="ECO:0000259" key="18">
    <source>
        <dbReference type="Pfam" id="PF03522"/>
    </source>
</evidence>
<dbReference type="GO" id="GO:1990573">
    <property type="term" value="P:potassium ion import across plasma membrane"/>
    <property type="evidence" value="ECO:0007669"/>
    <property type="project" value="TreeGrafter"/>
</dbReference>
<feature type="transmembrane region" description="Helical" evidence="16">
    <location>
        <begin position="536"/>
        <end position="556"/>
    </location>
</feature>
<keyword evidence="11 16" id="KW-0472">Membrane</keyword>
<evidence type="ECO:0000256" key="4">
    <source>
        <dbReference type="ARBA" id="ARBA00022538"/>
    </source>
</evidence>
<gene>
    <name evidence="20 21 22" type="primary">Ncc69</name>
</gene>
<dbReference type="Pfam" id="PF03522">
    <property type="entry name" value="SLC12"/>
    <property type="match status" value="1"/>
</dbReference>
<evidence type="ECO:0000313" key="19">
    <source>
        <dbReference type="Proteomes" id="UP001652628"/>
    </source>
</evidence>
<evidence type="ECO:0000256" key="9">
    <source>
        <dbReference type="ARBA" id="ARBA00023053"/>
    </source>
</evidence>
<feature type="transmembrane region" description="Helical" evidence="16">
    <location>
        <begin position="589"/>
        <end position="609"/>
    </location>
</feature>
<evidence type="ECO:0000256" key="13">
    <source>
        <dbReference type="ARBA" id="ARBA00023201"/>
    </source>
</evidence>
<feature type="transmembrane region" description="Helical" evidence="16">
    <location>
        <begin position="305"/>
        <end position="335"/>
    </location>
</feature>
<accession>A0AB39ZI33</accession>
<feature type="compositionally biased region" description="Polar residues" evidence="15">
    <location>
        <begin position="94"/>
        <end position="107"/>
    </location>
</feature>
<feature type="compositionally biased region" description="Basic and acidic residues" evidence="15">
    <location>
        <begin position="62"/>
        <end position="72"/>
    </location>
</feature>
<keyword evidence="8 16" id="KW-1133">Transmembrane helix</keyword>
<keyword evidence="14" id="KW-0868">Chloride</keyword>
<feature type="transmembrane region" description="Helical" evidence="16">
    <location>
        <begin position="259"/>
        <end position="284"/>
    </location>
</feature>
<evidence type="ECO:0000256" key="3">
    <source>
        <dbReference type="ARBA" id="ARBA00022448"/>
    </source>
</evidence>
<feature type="region of interest" description="Disordered" evidence="15">
    <location>
        <begin position="1"/>
        <end position="77"/>
    </location>
</feature>
<dbReference type="PRINTS" id="PR01207">
    <property type="entry name" value="NAKCLTRNSPRT"/>
</dbReference>
<feature type="compositionally biased region" description="Polar residues" evidence="15">
    <location>
        <begin position="121"/>
        <end position="131"/>
    </location>
</feature>
<feature type="transmembrane region" description="Helical" evidence="16">
    <location>
        <begin position="615"/>
        <end position="636"/>
    </location>
</feature>
<keyword evidence="13" id="KW-0739">Sodium transport</keyword>
<proteinExistence type="inferred from homology"/>
<organism evidence="19 20">
    <name type="scientific">Drosophila suzukii</name>
    <name type="common">Spotted-wing drosophila fruit fly</name>
    <dbReference type="NCBI Taxonomy" id="28584"/>
    <lineage>
        <taxon>Eukaryota</taxon>
        <taxon>Metazoa</taxon>
        <taxon>Ecdysozoa</taxon>
        <taxon>Arthropoda</taxon>
        <taxon>Hexapoda</taxon>
        <taxon>Insecta</taxon>
        <taxon>Pterygota</taxon>
        <taxon>Neoptera</taxon>
        <taxon>Endopterygota</taxon>
        <taxon>Diptera</taxon>
        <taxon>Brachycera</taxon>
        <taxon>Muscomorpha</taxon>
        <taxon>Ephydroidea</taxon>
        <taxon>Drosophilidae</taxon>
        <taxon>Drosophila</taxon>
        <taxon>Sophophora</taxon>
    </lineage>
</organism>
<dbReference type="RefSeq" id="XP_065720216.2">
    <property type="nucleotide sequence ID" value="XM_065864144.2"/>
</dbReference>
<dbReference type="InterPro" id="IPR018491">
    <property type="entry name" value="SLC12_C"/>
</dbReference>
<evidence type="ECO:0000256" key="1">
    <source>
        <dbReference type="ARBA" id="ARBA00004141"/>
    </source>
</evidence>
<dbReference type="RefSeq" id="XP_016934520.3">
    <property type="nucleotide sequence ID" value="XM_017079031.4"/>
</dbReference>
<feature type="domain" description="SLC12A transporter C-terminal" evidence="18">
    <location>
        <begin position="735"/>
        <end position="1218"/>
    </location>
</feature>
<keyword evidence="12" id="KW-0325">Glycoprotein</keyword>
<name>A0AB39ZI33_DROSZ</name>
<comment type="subcellular location">
    <subcellularLocation>
        <location evidence="1">Membrane</location>
        <topology evidence="1">Multi-pass membrane protein</topology>
    </subcellularLocation>
</comment>
<evidence type="ECO:0000256" key="7">
    <source>
        <dbReference type="ARBA" id="ARBA00022958"/>
    </source>
</evidence>
<evidence type="ECO:0000256" key="5">
    <source>
        <dbReference type="ARBA" id="ARBA00022692"/>
    </source>
</evidence>
<evidence type="ECO:0000259" key="17">
    <source>
        <dbReference type="Pfam" id="PF00324"/>
    </source>
</evidence>
<evidence type="ECO:0000256" key="8">
    <source>
        <dbReference type="ARBA" id="ARBA00022989"/>
    </source>
</evidence>
<protein>
    <submittedName>
        <fullName evidence="20 21">Bumetanide-sensitive sodium-(Potassium)-chloride cotransporter isoform X1</fullName>
    </submittedName>
</protein>
<keyword evidence="19" id="KW-1185">Reference proteome</keyword>
<dbReference type="GO" id="GO:0055064">
    <property type="term" value="P:chloride ion homeostasis"/>
    <property type="evidence" value="ECO:0007669"/>
    <property type="project" value="TreeGrafter"/>
</dbReference>
<evidence type="ECO:0000256" key="16">
    <source>
        <dbReference type="SAM" id="Phobius"/>
    </source>
</evidence>
<dbReference type="InterPro" id="IPR004842">
    <property type="entry name" value="SLC12A_fam"/>
</dbReference>
<evidence type="ECO:0000256" key="11">
    <source>
        <dbReference type="ARBA" id="ARBA00023136"/>
    </source>
</evidence>
<keyword evidence="4" id="KW-0633">Potassium transport</keyword>
<evidence type="ECO:0000313" key="22">
    <source>
        <dbReference type="RefSeq" id="XP_065720216.2"/>
    </source>
</evidence>
<feature type="transmembrane region" description="Helical" evidence="16">
    <location>
        <begin position="347"/>
        <end position="367"/>
    </location>
</feature>
<evidence type="ECO:0000313" key="20">
    <source>
        <dbReference type="RefSeq" id="XP_016934520.3"/>
    </source>
</evidence>
<dbReference type="GO" id="GO:0055078">
    <property type="term" value="P:sodium ion homeostasis"/>
    <property type="evidence" value="ECO:0007669"/>
    <property type="project" value="TreeGrafter"/>
</dbReference>
<dbReference type="GO" id="GO:0055075">
    <property type="term" value="P:potassium ion homeostasis"/>
    <property type="evidence" value="ECO:0007669"/>
    <property type="project" value="TreeGrafter"/>
</dbReference>
<dbReference type="Proteomes" id="UP001652628">
    <property type="component" value="Chromosome 3"/>
</dbReference>